<dbReference type="EMBL" id="JAUKNN010000070">
    <property type="protein sequence ID" value="MDN8671484.1"/>
    <property type="molecule type" value="Genomic_DNA"/>
</dbReference>
<comment type="caution">
    <text evidence="1">The sequence shown here is derived from an EMBL/GenBank/DDBJ whole genome shotgun (WGS) entry which is preliminary data.</text>
</comment>
<reference evidence="1" key="1">
    <citation type="submission" date="2023-07" db="EMBL/GenBank/DDBJ databases">
        <title>Stenotrophomonas isolates from soil.</title>
        <authorList>
            <person name="Sharma V."/>
            <person name="Zur-Pinska J."/>
            <person name="Hay A.G."/>
        </authorList>
    </citation>
    <scope>NUCLEOTIDE SEQUENCE</scope>
    <source>
        <strain evidence="1">C2</strain>
    </source>
</reference>
<protein>
    <submittedName>
        <fullName evidence="1">Uncharacterized protein</fullName>
    </submittedName>
</protein>
<evidence type="ECO:0000313" key="2">
    <source>
        <dbReference type="Proteomes" id="UP001174315"/>
    </source>
</evidence>
<sequence length="49" mass="5419">MSRLLHRHPQDVVTVYVLRVAACAAFPEFPDRAVVALIRAARCMAAAVR</sequence>
<organism evidence="1 2">
    <name type="scientific">Stenotrophomonas indicatrix</name>
    <dbReference type="NCBI Taxonomy" id="2045451"/>
    <lineage>
        <taxon>Bacteria</taxon>
        <taxon>Pseudomonadati</taxon>
        <taxon>Pseudomonadota</taxon>
        <taxon>Gammaproteobacteria</taxon>
        <taxon>Lysobacterales</taxon>
        <taxon>Lysobacteraceae</taxon>
        <taxon>Stenotrophomonas</taxon>
    </lineage>
</organism>
<dbReference type="RefSeq" id="WP_157804437.1">
    <property type="nucleotide sequence ID" value="NZ_CBCSJV010000023.1"/>
</dbReference>
<evidence type="ECO:0000313" key="1">
    <source>
        <dbReference type="EMBL" id="MDN8671484.1"/>
    </source>
</evidence>
<accession>A0ABT8QIA5</accession>
<dbReference type="Proteomes" id="UP001174315">
    <property type="component" value="Unassembled WGS sequence"/>
</dbReference>
<keyword evidence="2" id="KW-1185">Reference proteome</keyword>
<name>A0ABT8QIA5_9GAMM</name>
<proteinExistence type="predicted"/>
<gene>
    <name evidence="1" type="ORF">Q0S36_19245</name>
</gene>